<comment type="catalytic activity">
    <reaction evidence="7">
        <text>N-terminal L-glutaminyl-[protein] + H2O = N-terminal L-glutamyl-[protein] + NH4(+)</text>
        <dbReference type="Rhea" id="RHEA:50680"/>
        <dbReference type="Rhea" id="RHEA-COMP:12668"/>
        <dbReference type="Rhea" id="RHEA-COMP:12777"/>
        <dbReference type="ChEBI" id="CHEBI:15377"/>
        <dbReference type="ChEBI" id="CHEBI:28938"/>
        <dbReference type="ChEBI" id="CHEBI:64721"/>
        <dbReference type="ChEBI" id="CHEBI:64722"/>
        <dbReference type="EC" id="3.5.1.122"/>
    </reaction>
</comment>
<dbReference type="GO" id="GO:0005634">
    <property type="term" value="C:nucleus"/>
    <property type="evidence" value="ECO:0007669"/>
    <property type="project" value="TreeGrafter"/>
</dbReference>
<dbReference type="OMA" id="LCHSSKI"/>
<reference evidence="9 10" key="1">
    <citation type="submission" date="2014-05" db="EMBL/GenBank/DDBJ databases">
        <title>Draft genome sequence of a rare smut relative, Tilletiaria anomala UBC 951.</title>
        <authorList>
            <consortium name="DOE Joint Genome Institute"/>
            <person name="Toome M."/>
            <person name="Kuo A."/>
            <person name="Henrissat B."/>
            <person name="Lipzen A."/>
            <person name="Tritt A."/>
            <person name="Yoshinaga Y."/>
            <person name="Zane M."/>
            <person name="Barry K."/>
            <person name="Grigoriev I.V."/>
            <person name="Spatafora J.W."/>
            <person name="Aimea M.C."/>
        </authorList>
    </citation>
    <scope>NUCLEOTIDE SEQUENCE [LARGE SCALE GENOMIC DNA]</scope>
    <source>
        <strain evidence="9 10">UBC 951</strain>
    </source>
</reference>
<dbReference type="GO" id="GO:0008418">
    <property type="term" value="F:protein-N-terminal asparagine amidohydrolase activity"/>
    <property type="evidence" value="ECO:0007669"/>
    <property type="project" value="InterPro"/>
</dbReference>
<keyword evidence="10" id="KW-1185">Reference proteome</keyword>
<dbReference type="EMBL" id="JMSN01000032">
    <property type="protein sequence ID" value="KDN46975.1"/>
    <property type="molecule type" value="Genomic_DNA"/>
</dbReference>
<dbReference type="InterPro" id="IPR023128">
    <property type="entry name" value="Prot_N_Gln_amidohydro_ab_roll"/>
</dbReference>
<evidence type="ECO:0000256" key="6">
    <source>
        <dbReference type="ARBA" id="ARBA00029677"/>
    </source>
</evidence>
<dbReference type="Gene3D" id="3.10.620.10">
    <property type="entry name" value="Protein N-terminal glutamine amidohydrolase, alpha beta roll"/>
    <property type="match status" value="1"/>
</dbReference>
<evidence type="ECO:0000256" key="3">
    <source>
        <dbReference type="ARBA" id="ARBA00012718"/>
    </source>
</evidence>
<dbReference type="GO" id="GO:0005829">
    <property type="term" value="C:cytosol"/>
    <property type="evidence" value="ECO:0007669"/>
    <property type="project" value="TreeGrafter"/>
</dbReference>
<sequence length="366" mass="40375">MHEDGRAQSRHNAGHSLPPCFPKPVLHTPYYCEENAYHLASSLLCGLEAKQTPGASLSSPQTWPWRSPAIQVYDLQSSSLWTQGQAEPLSHWEVFVVIVTNEAKSVAMWYQTASRVSVEEGWWVRQVQEDSKQSKAWVFDPDSWLCHSSKIAALSTGTESQSQPIGLEDYLSLSFQLPSVPEPASSPSSSCRKGTSDHQHLQPVFKLVPARHFLDNFASDRSHMLRSRPQAPPVRTLGPAETRVSNVGDEAEAPGGQEGMADSIKSEEVVEDMLARSASSEGDYLAPVPPWPPIAGPAALARAETNNLFDIWLRLEPNTEGEKVAEGRDGEVVMNRGNREEGKAARVIRSKVELLQVIFKESKTLT</sequence>
<organism evidence="9 10">
    <name type="scientific">Tilletiaria anomala (strain ATCC 24038 / CBS 436.72 / UBC 951)</name>
    <dbReference type="NCBI Taxonomy" id="1037660"/>
    <lineage>
        <taxon>Eukaryota</taxon>
        <taxon>Fungi</taxon>
        <taxon>Dikarya</taxon>
        <taxon>Basidiomycota</taxon>
        <taxon>Ustilaginomycotina</taxon>
        <taxon>Exobasidiomycetes</taxon>
        <taxon>Georgefischeriales</taxon>
        <taxon>Tilletiariaceae</taxon>
        <taxon>Tilletiaria</taxon>
    </lineage>
</organism>
<dbReference type="InterPro" id="IPR037132">
    <property type="entry name" value="N_Gln_amidohydro_ab_roll_sf"/>
</dbReference>
<dbReference type="HOGENOM" id="CLU_756901_0_0_1"/>
<evidence type="ECO:0000313" key="9">
    <source>
        <dbReference type="EMBL" id="KDN46975.1"/>
    </source>
</evidence>
<feature type="domain" description="Protein N-terminal glutamine amidohydrolase alpha beta roll" evidence="8">
    <location>
        <begin position="88"/>
        <end position="228"/>
    </location>
</feature>
<dbReference type="InParanoid" id="A0A066W880"/>
<evidence type="ECO:0000256" key="7">
    <source>
        <dbReference type="ARBA" id="ARBA00048768"/>
    </source>
</evidence>
<proteinExistence type="inferred from homology"/>
<comment type="similarity">
    <text evidence="1">Belongs to the NTAQ1 family.</text>
</comment>
<evidence type="ECO:0000256" key="4">
    <source>
        <dbReference type="ARBA" id="ARBA00021247"/>
    </source>
</evidence>
<dbReference type="EC" id="3.5.1.122" evidence="3"/>
<evidence type="ECO:0000256" key="2">
    <source>
        <dbReference type="ARBA" id="ARBA00011245"/>
    </source>
</evidence>
<dbReference type="Proteomes" id="UP000027361">
    <property type="component" value="Unassembled WGS sequence"/>
</dbReference>
<gene>
    <name evidence="9" type="ORF">K437DRAFT_294169</name>
</gene>
<dbReference type="InterPro" id="IPR039733">
    <property type="entry name" value="NTAQ1"/>
</dbReference>
<dbReference type="GeneID" id="25267196"/>
<evidence type="ECO:0000256" key="1">
    <source>
        <dbReference type="ARBA" id="ARBA00008985"/>
    </source>
</evidence>
<dbReference type="OrthoDB" id="191192at2759"/>
<dbReference type="PANTHER" id="PTHR13035">
    <property type="entry name" value="PROTEIN N-TERMINAL GLUTAMINE AMIDOHYDROLASE"/>
    <property type="match status" value="1"/>
</dbReference>
<name>A0A066W880_TILAU</name>
<dbReference type="AlphaFoldDB" id="A0A066W880"/>
<accession>A0A066W880</accession>
<keyword evidence="5" id="KW-0378">Hydrolase</keyword>
<dbReference type="Pfam" id="PF09764">
    <property type="entry name" value="Nt_Gln_amidase"/>
    <property type="match status" value="1"/>
</dbReference>
<dbReference type="PANTHER" id="PTHR13035:SF0">
    <property type="entry name" value="PROTEIN N-TERMINAL GLUTAMINE AMIDOHYDROLASE"/>
    <property type="match status" value="1"/>
</dbReference>
<comment type="caution">
    <text evidence="9">The sequence shown here is derived from an EMBL/GenBank/DDBJ whole genome shotgun (WGS) entry which is preliminary data.</text>
</comment>
<dbReference type="RefSeq" id="XP_013243711.1">
    <property type="nucleotide sequence ID" value="XM_013388257.1"/>
</dbReference>
<dbReference type="GO" id="GO:0070773">
    <property type="term" value="F:protein-N-terminal glutamine amidohydrolase activity"/>
    <property type="evidence" value="ECO:0007669"/>
    <property type="project" value="UniProtKB-EC"/>
</dbReference>
<evidence type="ECO:0000256" key="5">
    <source>
        <dbReference type="ARBA" id="ARBA00022801"/>
    </source>
</evidence>
<evidence type="ECO:0000259" key="8">
    <source>
        <dbReference type="Pfam" id="PF09764"/>
    </source>
</evidence>
<comment type="subunit">
    <text evidence="2">Monomer.</text>
</comment>
<evidence type="ECO:0000313" key="10">
    <source>
        <dbReference type="Proteomes" id="UP000027361"/>
    </source>
</evidence>
<protein>
    <recommendedName>
        <fullName evidence="4">Protein N-terminal glutamine amidohydrolase</fullName>
        <ecNumber evidence="3">3.5.1.122</ecNumber>
    </recommendedName>
    <alternativeName>
        <fullName evidence="6">Protein NH2-terminal glutamine deamidase</fullName>
    </alternativeName>
</protein>